<dbReference type="SUPFAM" id="SSF48726">
    <property type="entry name" value="Immunoglobulin"/>
    <property type="match status" value="3"/>
</dbReference>
<evidence type="ECO:0000256" key="7">
    <source>
        <dbReference type="ARBA" id="ARBA00041781"/>
    </source>
</evidence>
<dbReference type="Proteomes" id="UP000694559">
    <property type="component" value="Unplaced"/>
</dbReference>
<proteinExistence type="inferred from homology"/>
<dbReference type="Pfam" id="PF24518">
    <property type="entry name" value="Ig_CD22"/>
    <property type="match status" value="1"/>
</dbReference>
<evidence type="ECO:0000256" key="5">
    <source>
        <dbReference type="ARBA" id="ARBA00038361"/>
    </source>
</evidence>
<dbReference type="InterPro" id="IPR003598">
    <property type="entry name" value="Ig_sub2"/>
</dbReference>
<dbReference type="Gene3D" id="2.60.40.10">
    <property type="entry name" value="Immunoglobulins"/>
    <property type="match status" value="3"/>
</dbReference>
<sequence>SHLRCCPSSCSAVSAWSATYPASLSAVKDSCVVLPCTFAFPSEVSDANGIVAVWFKDADTQSITIFHSKSPESIDARFRSRTELLGDPLKRNCTLLLRQLTTEDGGKYSFRFEVVSQNSWTEKKQLQLTIADNPDIPTIAAPAHLREGVQETFKCSSPHICPYDHSSLRWLGYDPETSSVSETVQLDTTTAITKQTLQMTLSWKNHQQKLVCEVSVGTKKARGEVTLHVGYAPRGLQVILQPPSQNIRVGDTVSLICNVNSSYPEPTAFWWFKDGIACGTEQVKTIQHASLKDYGRYHCEAENSVGTGLAEGVPLPIFGEYPQPEVGFKNPNKWITAW</sequence>
<dbReference type="SMART" id="SM00409">
    <property type="entry name" value="IG"/>
    <property type="match status" value="2"/>
</dbReference>
<dbReference type="GeneTree" id="ENSGT01150000286907"/>
<evidence type="ECO:0000259" key="10">
    <source>
        <dbReference type="PROSITE" id="PS50835"/>
    </source>
</evidence>
<comment type="subunit">
    <text evidence="9">Predominantly monomer of isoform CD22-beta. Also found as heterodimer of isoform CD22-beta and a shorter isoform. Interacts with PTPN6/SHP-1, LYN, SYK, PIK3R1/PIK3R2 and PLCG1 upon phosphorylation. Interacts with GRB2, INPP5D and SHC1 upon phosphorylation. May form a complex with INPP5D/SHIP, GRB2 and SHC1.</text>
</comment>
<comment type="similarity">
    <text evidence="5">Belongs to the immunoglobulin superfamily. SIGLEC (sialic acid binding Ig-like lectin) family.</text>
</comment>
<keyword evidence="3" id="KW-0472">Membrane</keyword>
<keyword evidence="12" id="KW-1185">Reference proteome</keyword>
<dbReference type="AlphaFoldDB" id="A0A8C6Y143"/>
<dbReference type="PANTHER" id="PTHR47243:SF1">
    <property type="entry name" value="SIALOADHESIN"/>
    <property type="match status" value="1"/>
</dbReference>
<evidence type="ECO:0000256" key="1">
    <source>
        <dbReference type="ARBA" id="ARBA00004167"/>
    </source>
</evidence>
<reference evidence="11" key="2">
    <citation type="submission" date="2025-09" db="UniProtKB">
        <authorList>
            <consortium name="Ensembl"/>
        </authorList>
    </citation>
    <scope>IDENTIFICATION</scope>
</reference>
<dbReference type="PROSITE" id="PS50835">
    <property type="entry name" value="IG_LIKE"/>
    <property type="match status" value="2"/>
</dbReference>
<dbReference type="GO" id="GO:0046790">
    <property type="term" value="F:virion binding"/>
    <property type="evidence" value="ECO:0007669"/>
    <property type="project" value="TreeGrafter"/>
</dbReference>
<dbReference type="Pfam" id="PF08205">
    <property type="entry name" value="C2-set_2"/>
    <property type="match status" value="1"/>
</dbReference>
<dbReference type="InterPro" id="IPR007110">
    <property type="entry name" value="Ig-like_dom"/>
</dbReference>
<comment type="subcellular location">
    <subcellularLocation>
        <location evidence="1">Membrane</location>
        <topology evidence="1">Single-pass membrane protein</topology>
    </subcellularLocation>
</comment>
<dbReference type="InterPro" id="IPR013162">
    <property type="entry name" value="CD80_C2-set"/>
</dbReference>
<name>A0A8C6Y143_NAJNA</name>
<evidence type="ECO:0000256" key="8">
    <source>
        <dbReference type="ARBA" id="ARBA00045430"/>
    </source>
</evidence>
<dbReference type="Ensembl" id="ENSNNAT00000023886.1">
    <property type="protein sequence ID" value="ENSNNAP00000022791.1"/>
    <property type="gene ID" value="ENSNNAG00000015044.1"/>
</dbReference>
<dbReference type="GO" id="GO:0005769">
    <property type="term" value="C:early endosome"/>
    <property type="evidence" value="ECO:0007669"/>
    <property type="project" value="TreeGrafter"/>
</dbReference>
<organism evidence="11 12">
    <name type="scientific">Naja naja</name>
    <name type="common">Indian cobra</name>
    <dbReference type="NCBI Taxonomy" id="35670"/>
    <lineage>
        <taxon>Eukaryota</taxon>
        <taxon>Metazoa</taxon>
        <taxon>Chordata</taxon>
        <taxon>Craniata</taxon>
        <taxon>Vertebrata</taxon>
        <taxon>Euteleostomi</taxon>
        <taxon>Lepidosauria</taxon>
        <taxon>Squamata</taxon>
        <taxon>Bifurcata</taxon>
        <taxon>Unidentata</taxon>
        <taxon>Episquamata</taxon>
        <taxon>Toxicofera</taxon>
        <taxon>Serpentes</taxon>
        <taxon>Colubroidea</taxon>
        <taxon>Elapidae</taxon>
        <taxon>Elapinae</taxon>
        <taxon>Naja</taxon>
    </lineage>
</organism>
<feature type="domain" description="Ig-like" evidence="10">
    <location>
        <begin position="134"/>
        <end position="226"/>
    </location>
</feature>
<evidence type="ECO:0000313" key="11">
    <source>
        <dbReference type="Ensembl" id="ENSNNAP00000022791.1"/>
    </source>
</evidence>
<evidence type="ECO:0000313" key="12">
    <source>
        <dbReference type="Proteomes" id="UP000694559"/>
    </source>
</evidence>
<dbReference type="SMART" id="SM00408">
    <property type="entry name" value="IGc2"/>
    <property type="match status" value="1"/>
</dbReference>
<dbReference type="InterPro" id="IPR003599">
    <property type="entry name" value="Ig_sub"/>
</dbReference>
<accession>A0A8C6Y143</accession>
<reference evidence="11" key="1">
    <citation type="submission" date="2025-08" db="UniProtKB">
        <authorList>
            <consortium name="Ensembl"/>
        </authorList>
    </citation>
    <scope>IDENTIFICATION</scope>
</reference>
<dbReference type="OrthoDB" id="10039395at2759"/>
<keyword evidence="4" id="KW-1015">Disulfide bond</keyword>
<dbReference type="OMA" id="RVFCECH"/>
<dbReference type="GO" id="GO:0005770">
    <property type="term" value="C:late endosome"/>
    <property type="evidence" value="ECO:0007669"/>
    <property type="project" value="TreeGrafter"/>
</dbReference>
<evidence type="ECO:0000256" key="9">
    <source>
        <dbReference type="ARBA" id="ARBA00046458"/>
    </source>
</evidence>
<dbReference type="GO" id="GO:0005886">
    <property type="term" value="C:plasma membrane"/>
    <property type="evidence" value="ECO:0007669"/>
    <property type="project" value="TreeGrafter"/>
</dbReference>
<dbReference type="InterPro" id="IPR013783">
    <property type="entry name" value="Ig-like_fold"/>
</dbReference>
<dbReference type="Pfam" id="PF13927">
    <property type="entry name" value="Ig_3"/>
    <property type="match status" value="1"/>
</dbReference>
<evidence type="ECO:0000256" key="4">
    <source>
        <dbReference type="ARBA" id="ARBA00023157"/>
    </source>
</evidence>
<keyword evidence="2" id="KW-0430">Lectin</keyword>
<dbReference type="InterPro" id="IPR036179">
    <property type="entry name" value="Ig-like_dom_sf"/>
</dbReference>
<dbReference type="GO" id="GO:0075512">
    <property type="term" value="P:clathrin-dependent endocytosis of virus by host cell"/>
    <property type="evidence" value="ECO:0007669"/>
    <property type="project" value="TreeGrafter"/>
</dbReference>
<evidence type="ECO:0000256" key="2">
    <source>
        <dbReference type="ARBA" id="ARBA00022734"/>
    </source>
</evidence>
<evidence type="ECO:0000256" key="6">
    <source>
        <dbReference type="ARBA" id="ARBA00040106"/>
    </source>
</evidence>
<dbReference type="PANTHER" id="PTHR47243">
    <property type="entry name" value="SIALOADHESIN"/>
    <property type="match status" value="1"/>
</dbReference>
<feature type="domain" description="Ig-like" evidence="10">
    <location>
        <begin position="233"/>
        <end position="316"/>
    </location>
</feature>
<dbReference type="InterPro" id="IPR056386">
    <property type="entry name" value="Ig_CD22"/>
</dbReference>
<evidence type="ECO:0000256" key="3">
    <source>
        <dbReference type="ARBA" id="ARBA00023136"/>
    </source>
</evidence>
<protein>
    <recommendedName>
        <fullName evidence="6">B-cell receptor CD22</fullName>
    </recommendedName>
    <alternativeName>
        <fullName evidence="7">Sialic acid-binding Ig-like lectin 2</fullName>
    </alternativeName>
</protein>
<dbReference type="GO" id="GO:0030246">
    <property type="term" value="F:carbohydrate binding"/>
    <property type="evidence" value="ECO:0007669"/>
    <property type="project" value="UniProtKB-KW"/>
</dbReference>
<comment type="function">
    <text evidence="8">Most highly expressed siglec (sialic acid-binding immunoglobulin-like lectin) on B-cells that plays a role in various aspects of B-cell biology including differentiation, antigen presentation, and trafficking to bone marrow. Binds to alpha 2,6-linked sialic acid residues of surface molecules such as CD22 itself, CD45 and IgM in a cis configuration. Can also bind to ligands on other cells as an adhesion molecule in a trans configuration. Acts as an inhibitory coreceptor on the surface of B-cells and inhibits B-cell receptor induced signaling, characterized by inhibition of the calcium mobilization and cellular activation. Mechanistically, the immunoreceptor tyrosine-based inhibitory motif domain is phosphorylated by the Src kinase LYN, which in turn leads to the recruitment of the protein tyrosine phosphatase 1/PTPN6, leading to the negative regulation of BCR signaling. If this negative signaling from is of sufficient strength, apoptosis of the B-cell can be induced.</text>
</comment>